<evidence type="ECO:0000259" key="7">
    <source>
        <dbReference type="Pfam" id="PF16355"/>
    </source>
</evidence>
<name>A0ABQ6ADF9_9PROT</name>
<dbReference type="Pfam" id="PF22666">
    <property type="entry name" value="Glyco_hydro_2_N2"/>
    <property type="match status" value="1"/>
</dbReference>
<evidence type="ECO:0000259" key="9">
    <source>
        <dbReference type="Pfam" id="PF22666"/>
    </source>
</evidence>
<evidence type="ECO:0000256" key="1">
    <source>
        <dbReference type="ARBA" id="ARBA00007401"/>
    </source>
</evidence>
<protein>
    <submittedName>
        <fullName evidence="10">Beta-galactosidase</fullName>
    </submittedName>
</protein>
<evidence type="ECO:0000259" key="6">
    <source>
        <dbReference type="Pfam" id="PF02836"/>
    </source>
</evidence>
<keyword evidence="11" id="KW-1185">Reference proteome</keyword>
<dbReference type="SUPFAM" id="SSF51445">
    <property type="entry name" value="(Trans)glycosidases"/>
    <property type="match status" value="1"/>
</dbReference>
<dbReference type="RefSeq" id="WP_284258917.1">
    <property type="nucleotide sequence ID" value="NZ_BSOS01000075.1"/>
</dbReference>
<dbReference type="InterPro" id="IPR054593">
    <property type="entry name" value="Beta-mannosidase-like_N2"/>
</dbReference>
<dbReference type="Pfam" id="PF02836">
    <property type="entry name" value="Glyco_hydro_2_C"/>
    <property type="match status" value="1"/>
</dbReference>
<feature type="domain" description="Glycoside hydrolase family 2 immunoglobulin-like beta-sandwich" evidence="5">
    <location>
        <begin position="167"/>
        <end position="250"/>
    </location>
</feature>
<dbReference type="InterPro" id="IPR017853">
    <property type="entry name" value="GH"/>
</dbReference>
<gene>
    <name evidence="10" type="ORF">GCM10010909_27560</name>
</gene>
<dbReference type="InterPro" id="IPR032311">
    <property type="entry name" value="DUF4982"/>
</dbReference>
<feature type="domain" description="DUF4982" evidence="7">
    <location>
        <begin position="623"/>
        <end position="679"/>
    </location>
</feature>
<feature type="domain" description="Glycoside hydrolase family 2" evidence="8">
    <location>
        <begin position="694"/>
        <end position="796"/>
    </location>
</feature>
<comment type="caution">
    <text evidence="10">The sequence shown here is derived from an EMBL/GenBank/DDBJ whole genome shotgun (WGS) entry which is preliminary data.</text>
</comment>
<dbReference type="SUPFAM" id="SSF49303">
    <property type="entry name" value="beta-Galactosidase/glucuronidase domain"/>
    <property type="match status" value="1"/>
</dbReference>
<evidence type="ECO:0000256" key="3">
    <source>
        <dbReference type="ARBA" id="ARBA00023295"/>
    </source>
</evidence>
<proteinExistence type="inferred from homology"/>
<comment type="similarity">
    <text evidence="1">Belongs to the glycosyl hydrolase 2 family.</text>
</comment>
<evidence type="ECO:0000259" key="8">
    <source>
        <dbReference type="Pfam" id="PF18565"/>
    </source>
</evidence>
<evidence type="ECO:0000313" key="11">
    <source>
        <dbReference type="Proteomes" id="UP001156641"/>
    </source>
</evidence>
<dbReference type="Gene3D" id="3.20.20.80">
    <property type="entry name" value="Glycosidases"/>
    <property type="match status" value="1"/>
</dbReference>
<keyword evidence="2" id="KW-0378">Hydrolase</keyword>
<keyword evidence="3" id="KW-0326">Glycosidase</keyword>
<accession>A0ABQ6ADF9</accession>
<dbReference type="PANTHER" id="PTHR42732:SF1">
    <property type="entry name" value="BETA-MANNOSIDASE"/>
    <property type="match status" value="1"/>
</dbReference>
<feature type="compositionally biased region" description="Polar residues" evidence="4">
    <location>
        <begin position="428"/>
        <end position="440"/>
    </location>
</feature>
<dbReference type="Gene3D" id="2.60.40.10">
    <property type="entry name" value="Immunoglobulins"/>
    <property type="match status" value="3"/>
</dbReference>
<sequence>MSDMAFNDGWTVQRLPDGPATPVFLPHDAMLGEGRAAHSPAGSHQGFFLGGQYRYRKPWYVPLDMSEKRVKLFFEGVYRHSRVLVNGHDLGGATNGYTEFEVPIHEALRFGEENLIEVTADNSALPNARWYTGAGIYRPVWLRVENAVSIPRDGLRVRTLSVCGGARLAIELDILNPGSEALDATVIVVAGGLECARESQRIAGTAGKFEVSLPAPKLWSADTPNLYRCVAHVSANGTVLAKRSTNFGIRTITVDGRSGLRINGQEVLLRGGNIHSDSGVLGAATFAAAEYRRVRIMKEAGFNAIRVGHAPCSRALLDACDALGMYVIDELYDGWYDHKTEQDDALHFSAAWETDADAMIAKDRNHPSVIMYAIGNENSEPDTAYGIATARRLAEHFRMKDRDRLVTAGVNLMSAALGWPKTRKGSETEQPASKGSPNMNSTMINAITNQFGWLMRVAPRLKRTDAVTIPIFELLDVAGYNYGYVRYKTDTRLHPERVIVGTETVPGVLPEVWALVESLPGVIGDFVWAGWDYLGEAGIGCWEYDTRKSRLLKPYPRLTAGVGLIDLIGHIDTAGLLARMIWGQLTGSVIAVRPVHLAPHSFRKTAWRSSDAVVSWSWRGCEGKPAYFEVLSADDEVELLINGRSLGRQRAGKAQRYVAKFKDVYAPGEVLAIGYRNGIATQRTTIRSAGRVSLRLNLENETISADGQDLAFVQIILADADANVEMLDDDNVRIAIDGPATLAGFGSATTITEESFVDNVHSTYRGRALAVIRSGLTPSRVTVMATSERHGSASVEIYIVD</sequence>
<evidence type="ECO:0000256" key="2">
    <source>
        <dbReference type="ARBA" id="ARBA00022801"/>
    </source>
</evidence>
<feature type="domain" description="Glycoside hydrolase family 2 catalytic" evidence="6">
    <location>
        <begin position="259"/>
        <end position="408"/>
    </location>
</feature>
<feature type="region of interest" description="Disordered" evidence="4">
    <location>
        <begin position="421"/>
        <end position="440"/>
    </location>
</feature>
<dbReference type="InterPro" id="IPR040605">
    <property type="entry name" value="Glyco_hydro2_dom5"/>
</dbReference>
<dbReference type="PANTHER" id="PTHR42732">
    <property type="entry name" value="BETA-GALACTOSIDASE"/>
    <property type="match status" value="1"/>
</dbReference>
<dbReference type="EMBL" id="BSOS01000075">
    <property type="protein sequence ID" value="GLR68075.1"/>
    <property type="molecule type" value="Genomic_DNA"/>
</dbReference>
<dbReference type="InterPro" id="IPR013783">
    <property type="entry name" value="Ig-like_fold"/>
</dbReference>
<dbReference type="Pfam" id="PF18565">
    <property type="entry name" value="Glyco_hydro2_C5"/>
    <property type="match status" value="1"/>
</dbReference>
<dbReference type="InterPro" id="IPR006103">
    <property type="entry name" value="Glyco_hydro_2_cat"/>
</dbReference>
<dbReference type="InterPro" id="IPR008979">
    <property type="entry name" value="Galactose-bd-like_sf"/>
</dbReference>
<organism evidence="10 11">
    <name type="scientific">Acidocella aquatica</name>
    <dbReference type="NCBI Taxonomy" id="1922313"/>
    <lineage>
        <taxon>Bacteria</taxon>
        <taxon>Pseudomonadati</taxon>
        <taxon>Pseudomonadota</taxon>
        <taxon>Alphaproteobacteria</taxon>
        <taxon>Acetobacterales</taxon>
        <taxon>Acidocellaceae</taxon>
        <taxon>Acidocella</taxon>
    </lineage>
</organism>
<reference evidence="11" key="1">
    <citation type="journal article" date="2019" name="Int. J. Syst. Evol. Microbiol.">
        <title>The Global Catalogue of Microorganisms (GCM) 10K type strain sequencing project: providing services to taxonomists for standard genome sequencing and annotation.</title>
        <authorList>
            <consortium name="The Broad Institute Genomics Platform"/>
            <consortium name="The Broad Institute Genome Sequencing Center for Infectious Disease"/>
            <person name="Wu L."/>
            <person name="Ma J."/>
        </authorList>
    </citation>
    <scope>NUCLEOTIDE SEQUENCE [LARGE SCALE GENOMIC DNA]</scope>
    <source>
        <strain evidence="11">NBRC 112502</strain>
    </source>
</reference>
<dbReference type="InterPro" id="IPR006102">
    <property type="entry name" value="Ig-like_GH2"/>
</dbReference>
<dbReference type="Proteomes" id="UP001156641">
    <property type="component" value="Unassembled WGS sequence"/>
</dbReference>
<dbReference type="Pfam" id="PF00703">
    <property type="entry name" value="Glyco_hydro_2"/>
    <property type="match status" value="1"/>
</dbReference>
<feature type="domain" description="Beta-mannosidase-like galactose-binding" evidence="9">
    <location>
        <begin position="52"/>
        <end position="123"/>
    </location>
</feature>
<dbReference type="SUPFAM" id="SSF49785">
    <property type="entry name" value="Galactose-binding domain-like"/>
    <property type="match status" value="1"/>
</dbReference>
<dbReference type="InterPro" id="IPR036156">
    <property type="entry name" value="Beta-gal/glucu_dom_sf"/>
</dbReference>
<evidence type="ECO:0000259" key="5">
    <source>
        <dbReference type="Pfam" id="PF00703"/>
    </source>
</evidence>
<dbReference type="Pfam" id="PF16355">
    <property type="entry name" value="DUF4982"/>
    <property type="match status" value="1"/>
</dbReference>
<dbReference type="Gene3D" id="2.60.120.260">
    <property type="entry name" value="Galactose-binding domain-like"/>
    <property type="match status" value="1"/>
</dbReference>
<dbReference type="PRINTS" id="PR00132">
    <property type="entry name" value="GLHYDRLASE2"/>
</dbReference>
<dbReference type="InterPro" id="IPR051913">
    <property type="entry name" value="GH2_Domain-Containing"/>
</dbReference>
<evidence type="ECO:0000256" key="4">
    <source>
        <dbReference type="SAM" id="MobiDB-lite"/>
    </source>
</evidence>
<dbReference type="InterPro" id="IPR006101">
    <property type="entry name" value="Glyco_hydro_2"/>
</dbReference>
<evidence type="ECO:0000313" key="10">
    <source>
        <dbReference type="EMBL" id="GLR68075.1"/>
    </source>
</evidence>